<accession>A0AAV0XYY1</accession>
<sequence>MWIVVSFDDDNTVECVPNFWYKNNLCAWPNKTVKYHTKMIERRYNPNNLEFDFFKARILTKNIDNLSEARRKAKLAEETSELSSAANYDKESRKIRHKKLNSSSEEISCNENREKNHRLSQKKNVRSFSILDNPPLFNVDFDEDSSYEHHHNPINQKTTSMHSGSPKKAHKNLVDGLTSPTENLNVSQKEIHSTNSNDRQFGLNSMANTPGSSKISKKGYYNNSSESWSSSPLENLNTSQTNIHSKNSYERQLSLIENTPGSSKISGKVINTESCLSSPSGNWNVTQDNSAVLVKSNRCKRRIDFNSIVNTHPDSSKVSNDRNIKNTSNEKIDLLLRAVTNLKYEMREHGIKIERLEQTIVNNCLNKKMIVDYNDNTTDDMFDFPIKTLEELSIFEDKLMDNNFRLQMINYLSRLERPKVADMTRQIMAKVFHNNILSVHSYIGQKKKNVFSVLNSCSLIFATIRNIPKHRNCTDLEIVGPLKMYMANAKFREEKKQQSISNA</sequence>
<feature type="compositionally biased region" description="Low complexity" evidence="1">
    <location>
        <begin position="101"/>
        <end position="110"/>
    </location>
</feature>
<dbReference type="Pfam" id="PF16064">
    <property type="entry name" value="DUF4806"/>
    <property type="match status" value="1"/>
</dbReference>
<reference evidence="3 4" key="1">
    <citation type="submission" date="2023-01" db="EMBL/GenBank/DDBJ databases">
        <authorList>
            <person name="Whitehead M."/>
        </authorList>
    </citation>
    <scope>NUCLEOTIDE SEQUENCE [LARGE SCALE GENOMIC DNA]</scope>
</reference>
<evidence type="ECO:0000313" key="4">
    <source>
        <dbReference type="Proteomes" id="UP001160148"/>
    </source>
</evidence>
<feature type="region of interest" description="Disordered" evidence="1">
    <location>
        <begin position="77"/>
        <end position="121"/>
    </location>
</feature>
<evidence type="ECO:0000256" key="1">
    <source>
        <dbReference type="SAM" id="MobiDB-lite"/>
    </source>
</evidence>
<dbReference type="Proteomes" id="UP001160148">
    <property type="component" value="Unassembled WGS sequence"/>
</dbReference>
<protein>
    <recommendedName>
        <fullName evidence="2">DUF4806 domain-containing protein</fullName>
    </recommendedName>
</protein>
<proteinExistence type="predicted"/>
<comment type="caution">
    <text evidence="3">The sequence shown here is derived from an EMBL/GenBank/DDBJ whole genome shotgun (WGS) entry which is preliminary data.</text>
</comment>
<feature type="compositionally biased region" description="Low complexity" evidence="1">
    <location>
        <begin position="222"/>
        <end position="237"/>
    </location>
</feature>
<gene>
    <name evidence="3" type="ORF">MEUPH1_LOCUS26599</name>
</gene>
<dbReference type="InterPro" id="IPR032071">
    <property type="entry name" value="DUF4806"/>
</dbReference>
<feature type="compositionally biased region" description="Polar residues" evidence="1">
    <location>
        <begin position="178"/>
        <end position="214"/>
    </location>
</feature>
<keyword evidence="4" id="KW-1185">Reference proteome</keyword>
<evidence type="ECO:0000313" key="3">
    <source>
        <dbReference type="EMBL" id="CAI6372774.1"/>
    </source>
</evidence>
<dbReference type="PANTHER" id="PTHR34153">
    <property type="entry name" value="SI:CH211-262H13.3-RELATED-RELATED"/>
    <property type="match status" value="1"/>
</dbReference>
<feature type="compositionally biased region" description="Polar residues" evidence="1">
    <location>
        <begin position="153"/>
        <end position="163"/>
    </location>
</feature>
<name>A0AAV0XYY1_9HEMI</name>
<dbReference type="PANTHER" id="PTHR34153:SF2">
    <property type="entry name" value="SI:CH211-262H13.3-RELATED"/>
    <property type="match status" value="1"/>
</dbReference>
<feature type="domain" description="DUF4806" evidence="2">
    <location>
        <begin position="380"/>
        <end position="448"/>
    </location>
</feature>
<evidence type="ECO:0000259" key="2">
    <source>
        <dbReference type="Pfam" id="PF16064"/>
    </source>
</evidence>
<dbReference type="EMBL" id="CARXXK010001074">
    <property type="protein sequence ID" value="CAI6372774.1"/>
    <property type="molecule type" value="Genomic_DNA"/>
</dbReference>
<organism evidence="3 4">
    <name type="scientific">Macrosiphum euphorbiae</name>
    <name type="common">potato aphid</name>
    <dbReference type="NCBI Taxonomy" id="13131"/>
    <lineage>
        <taxon>Eukaryota</taxon>
        <taxon>Metazoa</taxon>
        <taxon>Ecdysozoa</taxon>
        <taxon>Arthropoda</taxon>
        <taxon>Hexapoda</taxon>
        <taxon>Insecta</taxon>
        <taxon>Pterygota</taxon>
        <taxon>Neoptera</taxon>
        <taxon>Paraneoptera</taxon>
        <taxon>Hemiptera</taxon>
        <taxon>Sternorrhyncha</taxon>
        <taxon>Aphidomorpha</taxon>
        <taxon>Aphidoidea</taxon>
        <taxon>Aphididae</taxon>
        <taxon>Macrosiphini</taxon>
        <taxon>Macrosiphum</taxon>
    </lineage>
</organism>
<dbReference type="AlphaFoldDB" id="A0AAV0XYY1"/>
<feature type="region of interest" description="Disordered" evidence="1">
    <location>
        <begin position="142"/>
        <end position="239"/>
    </location>
</feature>